<reference evidence="2" key="1">
    <citation type="journal article" date="2016" name="Insect Biochem. Mol. Biol.">
        <title>Multifaceted biological insights from a draft genome sequence of the tobacco hornworm moth, Manduca sexta.</title>
        <authorList>
            <person name="Kanost M.R."/>
            <person name="Arrese E.L."/>
            <person name="Cao X."/>
            <person name="Chen Y.R."/>
            <person name="Chellapilla S."/>
            <person name="Goldsmith M.R."/>
            <person name="Grosse-Wilde E."/>
            <person name="Heckel D.G."/>
            <person name="Herndon N."/>
            <person name="Jiang H."/>
            <person name="Papanicolaou A."/>
            <person name="Qu J."/>
            <person name="Soulages J.L."/>
            <person name="Vogel H."/>
            <person name="Walters J."/>
            <person name="Waterhouse R.M."/>
            <person name="Ahn S.J."/>
            <person name="Almeida F.C."/>
            <person name="An C."/>
            <person name="Aqrawi P."/>
            <person name="Bretschneider A."/>
            <person name="Bryant W.B."/>
            <person name="Bucks S."/>
            <person name="Chao H."/>
            <person name="Chevignon G."/>
            <person name="Christen J.M."/>
            <person name="Clarke D.F."/>
            <person name="Dittmer N.T."/>
            <person name="Ferguson L.C.F."/>
            <person name="Garavelou S."/>
            <person name="Gordon K.H.J."/>
            <person name="Gunaratna R.T."/>
            <person name="Han Y."/>
            <person name="Hauser F."/>
            <person name="He Y."/>
            <person name="Heidel-Fischer H."/>
            <person name="Hirsh A."/>
            <person name="Hu Y."/>
            <person name="Jiang H."/>
            <person name="Kalra D."/>
            <person name="Klinner C."/>
            <person name="Konig C."/>
            <person name="Kovar C."/>
            <person name="Kroll A.R."/>
            <person name="Kuwar S.S."/>
            <person name="Lee S.L."/>
            <person name="Lehman R."/>
            <person name="Li K."/>
            <person name="Li Z."/>
            <person name="Liang H."/>
            <person name="Lovelace S."/>
            <person name="Lu Z."/>
            <person name="Mansfield J.H."/>
            <person name="McCulloch K.J."/>
            <person name="Mathew T."/>
            <person name="Morton B."/>
            <person name="Muzny D.M."/>
            <person name="Neunemann D."/>
            <person name="Ongeri F."/>
            <person name="Pauchet Y."/>
            <person name="Pu L.L."/>
            <person name="Pyrousis I."/>
            <person name="Rao X.J."/>
            <person name="Redding A."/>
            <person name="Roesel C."/>
            <person name="Sanchez-Gracia A."/>
            <person name="Schaack S."/>
            <person name="Shukla A."/>
            <person name="Tetreau G."/>
            <person name="Wang Y."/>
            <person name="Xiong G.H."/>
            <person name="Traut W."/>
            <person name="Walsh T.K."/>
            <person name="Worley K.C."/>
            <person name="Wu D."/>
            <person name="Wu W."/>
            <person name="Wu Y.Q."/>
            <person name="Zhang X."/>
            <person name="Zou Z."/>
            <person name="Zucker H."/>
            <person name="Briscoe A.D."/>
            <person name="Burmester T."/>
            <person name="Clem R.J."/>
            <person name="Feyereisen R."/>
            <person name="Grimmelikhuijzen C.J.P."/>
            <person name="Hamodrakas S.J."/>
            <person name="Hansson B.S."/>
            <person name="Huguet E."/>
            <person name="Jermiin L.S."/>
            <person name="Lan Q."/>
            <person name="Lehman H.K."/>
            <person name="Lorenzen M."/>
            <person name="Merzendorfer H."/>
            <person name="Michalopoulos I."/>
            <person name="Morton D.B."/>
            <person name="Muthukrishnan S."/>
            <person name="Oakeshott J.G."/>
            <person name="Palmer W."/>
            <person name="Park Y."/>
            <person name="Passarelli A.L."/>
            <person name="Rozas J."/>
            <person name="Schwartz L.M."/>
            <person name="Smith W."/>
            <person name="Southgate A."/>
            <person name="Vilcinskas A."/>
            <person name="Vogt R."/>
            <person name="Wang P."/>
            <person name="Werren J."/>
            <person name="Yu X.Q."/>
            <person name="Zhou J.J."/>
            <person name="Brown S.J."/>
            <person name="Scherer S.E."/>
            <person name="Richards S."/>
            <person name="Blissard G.W."/>
        </authorList>
    </citation>
    <scope>NUCLEOTIDE SEQUENCE</scope>
</reference>
<keyword evidence="3" id="KW-1185">Reference proteome</keyword>
<organism evidence="2 3">
    <name type="scientific">Manduca sexta</name>
    <name type="common">Tobacco hawkmoth</name>
    <name type="synonym">Tobacco hornworm</name>
    <dbReference type="NCBI Taxonomy" id="7130"/>
    <lineage>
        <taxon>Eukaryota</taxon>
        <taxon>Metazoa</taxon>
        <taxon>Ecdysozoa</taxon>
        <taxon>Arthropoda</taxon>
        <taxon>Hexapoda</taxon>
        <taxon>Insecta</taxon>
        <taxon>Pterygota</taxon>
        <taxon>Neoptera</taxon>
        <taxon>Endopterygota</taxon>
        <taxon>Lepidoptera</taxon>
        <taxon>Glossata</taxon>
        <taxon>Ditrysia</taxon>
        <taxon>Bombycoidea</taxon>
        <taxon>Sphingidae</taxon>
        <taxon>Sphinginae</taxon>
        <taxon>Sphingini</taxon>
        <taxon>Manduca</taxon>
    </lineage>
</organism>
<dbReference type="AlphaFoldDB" id="A0A922CRG0"/>
<evidence type="ECO:0000313" key="3">
    <source>
        <dbReference type="Proteomes" id="UP000791440"/>
    </source>
</evidence>
<dbReference type="Proteomes" id="UP000791440">
    <property type="component" value="Unassembled WGS sequence"/>
</dbReference>
<feature type="transmembrane region" description="Helical" evidence="1">
    <location>
        <begin position="38"/>
        <end position="64"/>
    </location>
</feature>
<gene>
    <name evidence="2" type="ORF">O3G_MSEX009041</name>
</gene>
<keyword evidence="1" id="KW-1133">Transmembrane helix</keyword>
<keyword evidence="1" id="KW-0472">Membrane</keyword>
<evidence type="ECO:0000256" key="1">
    <source>
        <dbReference type="SAM" id="Phobius"/>
    </source>
</evidence>
<reference evidence="2" key="2">
    <citation type="submission" date="2020-12" db="EMBL/GenBank/DDBJ databases">
        <authorList>
            <person name="Kanost M."/>
        </authorList>
    </citation>
    <scope>NUCLEOTIDE SEQUENCE</scope>
</reference>
<accession>A0A922CRG0</accession>
<protein>
    <submittedName>
        <fullName evidence="2">Uncharacterized protein</fullName>
    </submittedName>
</protein>
<sequence length="83" mass="9440">MDFNIDSSIMRSYPSAEMWNYSSVESGQQLSRMDRIRVYLSECVVCFCILFFIVCVGLLLYLFFHLYSTVTTAGKIAGTLAES</sequence>
<comment type="caution">
    <text evidence="2">The sequence shown here is derived from an EMBL/GenBank/DDBJ whole genome shotgun (WGS) entry which is preliminary data.</text>
</comment>
<keyword evidence="1" id="KW-0812">Transmembrane</keyword>
<name>A0A922CRG0_MANSE</name>
<proteinExistence type="predicted"/>
<evidence type="ECO:0000313" key="2">
    <source>
        <dbReference type="EMBL" id="KAG6455118.1"/>
    </source>
</evidence>
<dbReference type="EMBL" id="JH668482">
    <property type="protein sequence ID" value="KAG6455118.1"/>
    <property type="molecule type" value="Genomic_DNA"/>
</dbReference>